<feature type="compositionally biased region" description="Low complexity" evidence="5">
    <location>
        <begin position="152"/>
        <end position="165"/>
    </location>
</feature>
<evidence type="ECO:0000259" key="7">
    <source>
        <dbReference type="PROSITE" id="PS50056"/>
    </source>
</evidence>
<evidence type="ECO:0000256" key="3">
    <source>
        <dbReference type="ARBA" id="ARBA00022801"/>
    </source>
</evidence>
<dbReference type="InterPro" id="IPR000387">
    <property type="entry name" value="Tyr_Pase_dom"/>
</dbReference>
<dbReference type="AlphaFoldDB" id="R9PBZ8"/>
<dbReference type="PROSITE" id="PS50056">
    <property type="entry name" value="TYR_PHOSPHATASE_2"/>
    <property type="match status" value="1"/>
</dbReference>
<protein>
    <recommendedName>
        <fullName evidence="2">protein-tyrosine-phosphatase</fullName>
        <ecNumber evidence="2">3.1.3.48</ecNumber>
    </recommendedName>
</protein>
<feature type="region of interest" description="Disordered" evidence="5">
    <location>
        <begin position="489"/>
        <end position="570"/>
    </location>
</feature>
<name>R9PBZ8_PSEHS</name>
<dbReference type="RefSeq" id="XP_012192344.1">
    <property type="nucleotide sequence ID" value="XM_012336954.1"/>
</dbReference>
<proteinExistence type="inferred from homology"/>
<dbReference type="GO" id="GO:0005737">
    <property type="term" value="C:cytoplasm"/>
    <property type="evidence" value="ECO:0007669"/>
    <property type="project" value="TreeGrafter"/>
</dbReference>
<dbReference type="GeneID" id="24111623"/>
<feature type="compositionally biased region" description="Low complexity" evidence="5">
    <location>
        <begin position="274"/>
        <end position="283"/>
    </location>
</feature>
<dbReference type="EC" id="3.1.3.48" evidence="2"/>
<evidence type="ECO:0000259" key="6">
    <source>
        <dbReference type="PROSITE" id="PS50054"/>
    </source>
</evidence>
<dbReference type="SMART" id="SM00195">
    <property type="entry name" value="DSPc"/>
    <property type="match status" value="1"/>
</dbReference>
<evidence type="ECO:0000256" key="1">
    <source>
        <dbReference type="ARBA" id="ARBA00008601"/>
    </source>
</evidence>
<dbReference type="PANTHER" id="PTHR10159">
    <property type="entry name" value="DUAL SPECIFICITY PROTEIN PHOSPHATASE"/>
    <property type="match status" value="1"/>
</dbReference>
<dbReference type="OrthoDB" id="273181at2759"/>
<feature type="compositionally biased region" description="Polar residues" evidence="5">
    <location>
        <begin position="546"/>
        <end position="570"/>
    </location>
</feature>
<dbReference type="CDD" id="cd14498">
    <property type="entry name" value="DSP"/>
    <property type="match status" value="1"/>
</dbReference>
<keyword evidence="9" id="KW-1185">Reference proteome</keyword>
<gene>
    <name evidence="8" type="ORF">PHSY_006351</name>
</gene>
<feature type="region of interest" description="Disordered" evidence="5">
    <location>
        <begin position="130"/>
        <end position="285"/>
    </location>
</feature>
<dbReference type="Pfam" id="PF00782">
    <property type="entry name" value="DSPc"/>
    <property type="match status" value="1"/>
</dbReference>
<feature type="compositionally biased region" description="Polar residues" evidence="5">
    <location>
        <begin position="513"/>
        <end position="530"/>
    </location>
</feature>
<feature type="compositionally biased region" description="Polar residues" evidence="5">
    <location>
        <begin position="179"/>
        <end position="189"/>
    </location>
</feature>
<sequence>MSKRRFSDITTSIYRAQKYRLLQRRGSRRALTTVASVPHSYTDDDVLTDVQIMATVATGPAIDDLIRNTMPIDALWQPDSVSQRAETPPSRSASIKSKLDISSALPSLAASPVLSPSVFFLRSDAESLGDNLPPKPHDRAHSAAPTSTSIDSTSPAASPESATIAHPSLRSPSAVAAPSFTSSPCTSFNGHADIVPSRSARPGRPTLARLNTSEMLRRQTSTALEPAPTRPAAGRESPSALKLQLDTSVPRRSATLSSYPHGKKPNQRTPPHPTLTLLSPASSAREKDSIITGTTMGEPPARAAIWDIEASADAPPRDVQRTRDNFSFESVEFQVSTILPDFLYLGPDVQTDEAIEQLKAMGVRRILNVACEIEDTGPLRIADRFDRYLKLPMLDSVEAKGVQSSIEQACSFLDDARLRSEPVYVHCKAGKSRSVTIVIAYLIHALGWTLQRSYSHVSEKRSAICPNIGFVAELMRFEEKKLNIARSTGIYSDSTETPPPGASKSTPHLLAGAQQTQSGLPSSTSDTSPLVSAPAQHDAHKHLDGDTSSNLAGSHSRSSPNLPSLQFGSN</sequence>
<dbReference type="HOGENOM" id="CLU_478266_0_0_1"/>
<evidence type="ECO:0000256" key="4">
    <source>
        <dbReference type="ARBA" id="ARBA00022912"/>
    </source>
</evidence>
<evidence type="ECO:0000313" key="8">
    <source>
        <dbReference type="EMBL" id="GAC98757.1"/>
    </source>
</evidence>
<dbReference type="FunFam" id="3.90.190.10:FF:000120">
    <property type="entry name" value="MAP kinase phosphatase, putative"/>
    <property type="match status" value="1"/>
</dbReference>
<dbReference type="InterPro" id="IPR000340">
    <property type="entry name" value="Dual-sp_phosphatase_cat-dom"/>
</dbReference>
<reference evidence="9" key="1">
    <citation type="journal article" date="2013" name="Genome Announc.">
        <title>Draft genome sequence of the basidiomycetous yeast-like fungus Pseudozyma hubeiensis SY62, which produces an abundant amount of the biosurfactant mannosylerythritol lipids.</title>
        <authorList>
            <person name="Konishi M."/>
            <person name="Hatada Y."/>
            <person name="Horiuchi J."/>
        </authorList>
    </citation>
    <scope>NUCLEOTIDE SEQUENCE [LARGE SCALE GENOMIC DNA]</scope>
    <source>
        <strain evidence="9">SY62</strain>
    </source>
</reference>
<feature type="domain" description="Tyrosine-protein phosphatase" evidence="6">
    <location>
        <begin position="334"/>
        <end position="483"/>
    </location>
</feature>
<keyword evidence="3" id="KW-0378">Hydrolase</keyword>
<dbReference type="InterPro" id="IPR029021">
    <property type="entry name" value="Prot-tyrosine_phosphatase-like"/>
</dbReference>
<dbReference type="Proteomes" id="UP000014071">
    <property type="component" value="Unassembled WGS sequence"/>
</dbReference>
<feature type="compositionally biased region" description="Polar residues" evidence="5">
    <location>
        <begin position="209"/>
        <end position="223"/>
    </location>
</feature>
<evidence type="ECO:0000256" key="5">
    <source>
        <dbReference type="SAM" id="MobiDB-lite"/>
    </source>
</evidence>
<dbReference type="GO" id="GO:0043409">
    <property type="term" value="P:negative regulation of MAPK cascade"/>
    <property type="evidence" value="ECO:0007669"/>
    <property type="project" value="TreeGrafter"/>
</dbReference>
<dbReference type="EMBL" id="DF238821">
    <property type="protein sequence ID" value="GAC98757.1"/>
    <property type="molecule type" value="Genomic_DNA"/>
</dbReference>
<organism evidence="8 9">
    <name type="scientific">Pseudozyma hubeiensis (strain SY62)</name>
    <name type="common">Yeast</name>
    <dbReference type="NCBI Taxonomy" id="1305764"/>
    <lineage>
        <taxon>Eukaryota</taxon>
        <taxon>Fungi</taxon>
        <taxon>Dikarya</taxon>
        <taxon>Basidiomycota</taxon>
        <taxon>Ustilaginomycotina</taxon>
        <taxon>Ustilaginomycetes</taxon>
        <taxon>Ustilaginales</taxon>
        <taxon>Ustilaginaceae</taxon>
        <taxon>Pseudozyma</taxon>
    </lineage>
</organism>
<accession>R9PBZ8</accession>
<keyword evidence="4" id="KW-0904">Protein phosphatase</keyword>
<dbReference type="SUPFAM" id="SSF52799">
    <property type="entry name" value="(Phosphotyrosine protein) phosphatases II"/>
    <property type="match status" value="1"/>
</dbReference>
<dbReference type="Gene3D" id="3.90.190.10">
    <property type="entry name" value="Protein tyrosine phosphatase superfamily"/>
    <property type="match status" value="1"/>
</dbReference>
<evidence type="ECO:0000256" key="2">
    <source>
        <dbReference type="ARBA" id="ARBA00013064"/>
    </source>
</evidence>
<comment type="similarity">
    <text evidence="1">Belongs to the protein-tyrosine phosphatase family. Non-receptor class dual specificity subfamily.</text>
</comment>
<dbReference type="PROSITE" id="PS50054">
    <property type="entry name" value="TYR_PHOSPHATASE_DUAL"/>
    <property type="match status" value="1"/>
</dbReference>
<dbReference type="GO" id="GO:0004725">
    <property type="term" value="F:protein tyrosine phosphatase activity"/>
    <property type="evidence" value="ECO:0007669"/>
    <property type="project" value="UniProtKB-EC"/>
</dbReference>
<dbReference type="STRING" id="1305764.R9PBZ8"/>
<dbReference type="PANTHER" id="PTHR10159:SF530">
    <property type="entry name" value="DUAL SPECIFICITY PROTEIN PHOSPHATASE DDB_G0271350-RELATED"/>
    <property type="match status" value="1"/>
</dbReference>
<feature type="domain" description="Tyrosine specific protein phosphatases" evidence="7">
    <location>
        <begin position="403"/>
        <end position="464"/>
    </location>
</feature>
<dbReference type="InterPro" id="IPR020422">
    <property type="entry name" value="TYR_PHOSPHATASE_DUAL_dom"/>
</dbReference>
<dbReference type="eggNOG" id="KOG1716">
    <property type="taxonomic scope" value="Eukaryota"/>
</dbReference>
<evidence type="ECO:0000313" key="9">
    <source>
        <dbReference type="Proteomes" id="UP000014071"/>
    </source>
</evidence>